<dbReference type="AlphaFoldDB" id="A0A381XWL2"/>
<organism evidence="1">
    <name type="scientific">marine metagenome</name>
    <dbReference type="NCBI Taxonomy" id="408172"/>
    <lineage>
        <taxon>unclassified sequences</taxon>
        <taxon>metagenomes</taxon>
        <taxon>ecological metagenomes</taxon>
    </lineage>
</organism>
<dbReference type="EMBL" id="UINC01016545">
    <property type="protein sequence ID" value="SVA68811.1"/>
    <property type="molecule type" value="Genomic_DNA"/>
</dbReference>
<protein>
    <submittedName>
        <fullName evidence="1">Uncharacterized protein</fullName>
    </submittedName>
</protein>
<gene>
    <name evidence="1" type="ORF">METZ01_LOCUS121665</name>
</gene>
<name>A0A381XWL2_9ZZZZ</name>
<feature type="non-terminal residue" evidence="1">
    <location>
        <position position="463"/>
    </location>
</feature>
<sequence length="463" mass="51832">MVDMEELQTLPLTINQTEALFDYVALQGPVQSIYDLMQVEGFSAETIQKLRPLISLELGKESQSDFQLDDNYRKIENWTSEEGANEGLVEVWLDRLAEPKNINSATWNDLMALQNVSPVDAVAVLKRIEEGPITYPKALRGAIGLSYWGYKNMADFFNYKITGPESATHIWYNMAYKTMSSTTSFDEEVGTTTPLSNHPGDMHHKLIARFGPHWKISLATHRQLGEKTPLTDVRGVVIPDGKWSVTYRDLNIFGLHFERIIMGNYSATIGQGIVFENTDFFSPRRSGYSWSRRVHGVFPDISRTREFALRGLAFQGGTKSFDVIGFISKHNRDAILNPVDSSFATLITLYPRTNVGFNGALAMPMLNTIEEVTYGGNARIILQPGTYIGLSAYESLYDRPLKPDIATTVIADANEGKFLTSIGNTADTEIAAMYSSSGESSLWKKAQSFRRVFGMDFSTVIRN</sequence>
<proteinExistence type="predicted"/>
<reference evidence="1" key="1">
    <citation type="submission" date="2018-05" db="EMBL/GenBank/DDBJ databases">
        <authorList>
            <person name="Lanie J.A."/>
            <person name="Ng W.-L."/>
            <person name="Kazmierczak K.M."/>
            <person name="Andrzejewski T.M."/>
            <person name="Davidsen T.M."/>
            <person name="Wayne K.J."/>
            <person name="Tettelin H."/>
            <person name="Glass J.I."/>
            <person name="Rusch D."/>
            <person name="Podicherti R."/>
            <person name="Tsui H.-C.T."/>
            <person name="Winkler M.E."/>
        </authorList>
    </citation>
    <scope>NUCLEOTIDE SEQUENCE</scope>
</reference>
<evidence type="ECO:0000313" key="1">
    <source>
        <dbReference type="EMBL" id="SVA68811.1"/>
    </source>
</evidence>
<accession>A0A381XWL2</accession>